<keyword evidence="2" id="KW-1185">Reference proteome</keyword>
<dbReference type="AlphaFoldDB" id="A0AAD6Z784"/>
<dbReference type="Proteomes" id="UP001218218">
    <property type="component" value="Unassembled WGS sequence"/>
</dbReference>
<dbReference type="InterPro" id="IPR036537">
    <property type="entry name" value="Adaptor_Cbl_N_dom_sf"/>
</dbReference>
<comment type="caution">
    <text evidence="1">The sequence shown here is derived from an EMBL/GenBank/DDBJ whole genome shotgun (WGS) entry which is preliminary data.</text>
</comment>
<accession>A0AAD6Z784</accession>
<proteinExistence type="predicted"/>
<dbReference type="InterPro" id="IPR059179">
    <property type="entry name" value="MLKL-like_MCAfunc"/>
</dbReference>
<evidence type="ECO:0000313" key="2">
    <source>
        <dbReference type="Proteomes" id="UP001218218"/>
    </source>
</evidence>
<protein>
    <submittedName>
        <fullName evidence="1">Uncharacterized protein</fullName>
    </submittedName>
</protein>
<dbReference type="Gene3D" id="1.20.930.20">
    <property type="entry name" value="Adaptor protein Cbl, N-terminal domain"/>
    <property type="match status" value="1"/>
</dbReference>
<reference evidence="1" key="1">
    <citation type="submission" date="2023-03" db="EMBL/GenBank/DDBJ databases">
        <title>Massive genome expansion in bonnet fungi (Mycena s.s.) driven by repeated elements and novel gene families across ecological guilds.</title>
        <authorList>
            <consortium name="Lawrence Berkeley National Laboratory"/>
            <person name="Harder C.B."/>
            <person name="Miyauchi S."/>
            <person name="Viragh M."/>
            <person name="Kuo A."/>
            <person name="Thoen E."/>
            <person name="Andreopoulos B."/>
            <person name="Lu D."/>
            <person name="Skrede I."/>
            <person name="Drula E."/>
            <person name="Henrissat B."/>
            <person name="Morin E."/>
            <person name="Kohler A."/>
            <person name="Barry K."/>
            <person name="LaButti K."/>
            <person name="Morin E."/>
            <person name="Salamov A."/>
            <person name="Lipzen A."/>
            <person name="Mereny Z."/>
            <person name="Hegedus B."/>
            <person name="Baldrian P."/>
            <person name="Stursova M."/>
            <person name="Weitz H."/>
            <person name="Taylor A."/>
            <person name="Grigoriev I.V."/>
            <person name="Nagy L.G."/>
            <person name="Martin F."/>
            <person name="Kauserud H."/>
        </authorList>
    </citation>
    <scope>NUCLEOTIDE SEQUENCE</scope>
    <source>
        <strain evidence="1">CBHHK002</strain>
    </source>
</reference>
<dbReference type="GO" id="GO:0007166">
    <property type="term" value="P:cell surface receptor signaling pathway"/>
    <property type="evidence" value="ECO:0007669"/>
    <property type="project" value="InterPro"/>
</dbReference>
<evidence type="ECO:0000313" key="1">
    <source>
        <dbReference type="EMBL" id="KAJ7309433.1"/>
    </source>
</evidence>
<organism evidence="1 2">
    <name type="scientific">Mycena albidolilacea</name>
    <dbReference type="NCBI Taxonomy" id="1033008"/>
    <lineage>
        <taxon>Eukaryota</taxon>
        <taxon>Fungi</taxon>
        <taxon>Dikarya</taxon>
        <taxon>Basidiomycota</taxon>
        <taxon>Agaricomycotina</taxon>
        <taxon>Agaricomycetes</taxon>
        <taxon>Agaricomycetidae</taxon>
        <taxon>Agaricales</taxon>
        <taxon>Marasmiineae</taxon>
        <taxon>Mycenaceae</taxon>
        <taxon>Mycena</taxon>
    </lineage>
</organism>
<name>A0AAD6Z784_9AGAR</name>
<gene>
    <name evidence="1" type="ORF">DFH08DRAFT_823376</name>
</gene>
<dbReference type="EMBL" id="JARIHO010000081">
    <property type="protein sequence ID" value="KAJ7309433.1"/>
    <property type="molecule type" value="Genomic_DNA"/>
</dbReference>
<dbReference type="CDD" id="cd21037">
    <property type="entry name" value="MLKL_NTD"/>
    <property type="match status" value="1"/>
</dbReference>
<sequence length="142" mass="15858">MPRRSTLTEIHVTNIVESLTPVLTLLGELDDAFGPPFIKPIVNTIEDLISMAQLMENIHPVLHAIISLYLKSGTVESLAPAMLDNIGRFMETLHKIYAFLEAQQDGNMLKHLFSHNEMQNLLADCRAGLEQAAEVFKTCNDL</sequence>